<sequence length="627" mass="72297">MQNIIGYICNNTIIDTQTAHEQNLSTTHLQPIFFDDTKNALEIIRHTCAHLLAEAIKSLYPEAKFFVGPVVEEGFYYDFKVDSKINEEDLAKIESKMKEIAKKGKKLVKIQLSRSEAQERFQGDELKQAVMSKIDGDCFSIYQQGDFEDLCRGPHLPHLKFLQAFKLTKIAGAYLGGDENAEVLTRIYGIAFANKENLKQYLYALEEAKKRDHRKLGNEMNLFTFDEEIGAGLPIWLPKGARLRRRIEDLLTQALIQNEYEPVRGPEILKSDVWKISGHYSNYKENMYFTTIDEVEYGIKPMNCVGHIKVYQSSIRSYRELPLRFYEYGVVHRHEKSGVLHGLLRVREFTQDDAHLFCRPEQIESEVHAILKFTQKIMKAFNFSYEMELSTRPEKSIGEDSVWESATNALRNALENNKISYQVDEGGGAFYGPKIDIKITDAIGRKWQCGTIQIDMNLPSRFQLSYIDENNEHAQPVMIHRAILGSFERFIAILIEHYGGEFPFFIAPTQVVIIPISEKHAKLAHKLQLDLRNHGIYSEINTKSDSLNKKIRMAEKQKVPFIALIGDKELEKNSLAIRDRTNKSIVVKSPYKQDVGEKIEKNDTLQYEISIFDFLQKVQNLNREVSF</sequence>
<dbReference type="SMART" id="SM00863">
    <property type="entry name" value="tRNA_SAD"/>
    <property type="match status" value="1"/>
</dbReference>
<gene>
    <name evidence="14" type="primary">thrS</name>
    <name evidence="16" type="ORF">CQA53_03650</name>
</gene>
<evidence type="ECO:0000256" key="1">
    <source>
        <dbReference type="ARBA" id="ARBA00004496"/>
    </source>
</evidence>
<comment type="subunit">
    <text evidence="14">Homodimer.</text>
</comment>
<comment type="catalytic activity">
    <reaction evidence="13 14">
        <text>tRNA(Thr) + L-threonine + ATP = L-threonyl-tRNA(Thr) + AMP + diphosphate + H(+)</text>
        <dbReference type="Rhea" id="RHEA:24624"/>
        <dbReference type="Rhea" id="RHEA-COMP:9670"/>
        <dbReference type="Rhea" id="RHEA-COMP:9704"/>
        <dbReference type="ChEBI" id="CHEBI:15378"/>
        <dbReference type="ChEBI" id="CHEBI:30616"/>
        <dbReference type="ChEBI" id="CHEBI:33019"/>
        <dbReference type="ChEBI" id="CHEBI:57926"/>
        <dbReference type="ChEBI" id="CHEBI:78442"/>
        <dbReference type="ChEBI" id="CHEBI:78534"/>
        <dbReference type="ChEBI" id="CHEBI:456215"/>
        <dbReference type="EC" id="6.1.1.3"/>
    </reaction>
</comment>
<dbReference type="GO" id="GO:0004829">
    <property type="term" value="F:threonine-tRNA ligase activity"/>
    <property type="evidence" value="ECO:0007669"/>
    <property type="project" value="UniProtKB-UniRule"/>
</dbReference>
<dbReference type="InterPro" id="IPR002320">
    <property type="entry name" value="Thr-tRNA-ligase_IIa"/>
</dbReference>
<dbReference type="FunFam" id="3.30.980.10:FF:000005">
    <property type="entry name" value="Threonyl-tRNA synthetase, mitochondrial"/>
    <property type="match status" value="1"/>
</dbReference>
<keyword evidence="7 14" id="KW-0547">Nucleotide-binding</keyword>
<comment type="cofactor">
    <cofactor evidence="14">
        <name>Zn(2+)</name>
        <dbReference type="ChEBI" id="CHEBI:29105"/>
    </cofactor>
    <text evidence="14">Binds 1 zinc ion per subunit.</text>
</comment>
<keyword evidence="9 14" id="KW-0067">ATP-binding</keyword>
<dbReference type="InterPro" id="IPR036621">
    <property type="entry name" value="Anticodon-bd_dom_sf"/>
</dbReference>
<dbReference type="NCBIfam" id="TIGR00418">
    <property type="entry name" value="thrS"/>
    <property type="match status" value="1"/>
</dbReference>
<dbReference type="HAMAP" id="MF_00184">
    <property type="entry name" value="Thr_tRNA_synth"/>
    <property type="match status" value="1"/>
</dbReference>
<evidence type="ECO:0000256" key="9">
    <source>
        <dbReference type="ARBA" id="ARBA00022840"/>
    </source>
</evidence>
<comment type="similarity">
    <text evidence="2 14">Belongs to the class-II aminoacyl-tRNA synthetase family.</text>
</comment>
<dbReference type="CDD" id="cd00771">
    <property type="entry name" value="ThrRS_core"/>
    <property type="match status" value="1"/>
</dbReference>
<evidence type="ECO:0000256" key="13">
    <source>
        <dbReference type="ARBA" id="ARBA00049515"/>
    </source>
</evidence>
<keyword evidence="11 14" id="KW-0648">Protein biosynthesis</keyword>
<evidence type="ECO:0000313" key="17">
    <source>
        <dbReference type="Proteomes" id="UP000256379"/>
    </source>
</evidence>
<dbReference type="RefSeq" id="WP_115542686.1">
    <property type="nucleotide sequence ID" value="NZ_NXLQ01000004.1"/>
</dbReference>
<evidence type="ECO:0000256" key="3">
    <source>
        <dbReference type="ARBA" id="ARBA00022490"/>
    </source>
</evidence>
<dbReference type="EC" id="6.1.1.3" evidence="14"/>
<dbReference type="InterPro" id="IPR018163">
    <property type="entry name" value="Thr/Ala-tRNA-synth_IIc_edit"/>
</dbReference>
<evidence type="ECO:0000256" key="6">
    <source>
        <dbReference type="ARBA" id="ARBA00022723"/>
    </source>
</evidence>
<dbReference type="PRINTS" id="PR01047">
    <property type="entry name" value="TRNASYNTHTHR"/>
</dbReference>
<keyword evidence="4 14" id="KW-0820">tRNA-binding</keyword>
<evidence type="ECO:0000313" key="16">
    <source>
        <dbReference type="EMBL" id="RDU66564.1"/>
    </source>
</evidence>
<dbReference type="PANTHER" id="PTHR11451:SF44">
    <property type="entry name" value="THREONINE--TRNA LIGASE, CHLOROPLASTIC_MITOCHONDRIAL 2"/>
    <property type="match status" value="1"/>
</dbReference>
<feature type="binding site" evidence="14">
    <location>
        <position position="480"/>
    </location>
    <ligand>
        <name>Zn(2+)</name>
        <dbReference type="ChEBI" id="CHEBI:29105"/>
        <note>catalytic</note>
    </ligand>
</feature>
<dbReference type="Pfam" id="PF03129">
    <property type="entry name" value="HGTP_anticodon"/>
    <property type="match status" value="1"/>
</dbReference>
<dbReference type="Gene3D" id="3.30.54.20">
    <property type="match status" value="1"/>
</dbReference>
<dbReference type="GO" id="GO:0000049">
    <property type="term" value="F:tRNA binding"/>
    <property type="evidence" value="ECO:0007669"/>
    <property type="project" value="UniProtKB-KW"/>
</dbReference>
<dbReference type="Proteomes" id="UP000256379">
    <property type="component" value="Unassembled WGS sequence"/>
</dbReference>
<evidence type="ECO:0000256" key="4">
    <source>
        <dbReference type="ARBA" id="ARBA00022555"/>
    </source>
</evidence>
<dbReference type="GO" id="GO:0046872">
    <property type="term" value="F:metal ion binding"/>
    <property type="evidence" value="ECO:0007669"/>
    <property type="project" value="UniProtKB-KW"/>
</dbReference>
<evidence type="ECO:0000256" key="11">
    <source>
        <dbReference type="ARBA" id="ARBA00022917"/>
    </source>
</evidence>
<evidence type="ECO:0000256" key="2">
    <source>
        <dbReference type="ARBA" id="ARBA00008226"/>
    </source>
</evidence>
<dbReference type="InterPro" id="IPR006195">
    <property type="entry name" value="aa-tRNA-synth_II"/>
</dbReference>
<dbReference type="GO" id="GO:0005829">
    <property type="term" value="C:cytosol"/>
    <property type="evidence" value="ECO:0007669"/>
    <property type="project" value="TreeGrafter"/>
</dbReference>
<feature type="domain" description="Aminoacyl-transfer RNA synthetases class-II family profile" evidence="15">
    <location>
        <begin position="238"/>
        <end position="503"/>
    </location>
</feature>
<organism evidence="16 17">
    <name type="scientific">Helicobacter didelphidarum</name>
    <dbReference type="NCBI Taxonomy" id="2040648"/>
    <lineage>
        <taxon>Bacteria</taxon>
        <taxon>Pseudomonadati</taxon>
        <taxon>Campylobacterota</taxon>
        <taxon>Epsilonproteobacteria</taxon>
        <taxon>Campylobacterales</taxon>
        <taxon>Helicobacteraceae</taxon>
        <taxon>Helicobacter</taxon>
    </lineage>
</organism>
<keyword evidence="17" id="KW-1185">Reference proteome</keyword>
<dbReference type="AlphaFoldDB" id="A0A3D8IPK9"/>
<keyword evidence="6 14" id="KW-0479">Metal-binding</keyword>
<feature type="binding site" evidence="14">
    <location>
        <position position="304"/>
    </location>
    <ligand>
        <name>Zn(2+)</name>
        <dbReference type="ChEBI" id="CHEBI:29105"/>
        <note>catalytic</note>
    </ligand>
</feature>
<dbReference type="SUPFAM" id="SSF55681">
    <property type="entry name" value="Class II aaRS and biotin synthetases"/>
    <property type="match status" value="1"/>
</dbReference>
<dbReference type="SUPFAM" id="SSF55186">
    <property type="entry name" value="ThrRS/AlaRS common domain"/>
    <property type="match status" value="1"/>
</dbReference>
<protein>
    <recommendedName>
        <fullName evidence="14">Threonine--tRNA ligase</fullName>
        <ecNumber evidence="14">6.1.1.3</ecNumber>
    </recommendedName>
    <alternativeName>
        <fullName evidence="14">Threonyl-tRNA synthetase</fullName>
        <shortName evidence="14">ThrRS</shortName>
    </alternativeName>
</protein>
<dbReference type="InterPro" id="IPR004154">
    <property type="entry name" value="Anticodon-bd"/>
</dbReference>
<feature type="region of interest" description="Catalytic" evidence="14">
    <location>
        <begin position="212"/>
        <end position="503"/>
    </location>
</feature>
<comment type="caution">
    <text evidence="16">The sequence shown here is derived from an EMBL/GenBank/DDBJ whole genome shotgun (WGS) entry which is preliminary data.</text>
</comment>
<accession>A0A3D8IPK9</accession>
<keyword evidence="8 14" id="KW-0862">Zinc</keyword>
<reference evidence="16 17" key="1">
    <citation type="submission" date="2018-04" db="EMBL/GenBank/DDBJ databases">
        <title>Novel Campyloabacter and Helicobacter Species and Strains.</title>
        <authorList>
            <person name="Mannion A.J."/>
            <person name="Shen Z."/>
            <person name="Fox J.G."/>
        </authorList>
    </citation>
    <scope>NUCLEOTIDE SEQUENCE [LARGE SCALE GENOMIC DNA]</scope>
    <source>
        <strain evidence="16 17">MIT 17-337</strain>
    </source>
</reference>
<evidence type="ECO:0000256" key="5">
    <source>
        <dbReference type="ARBA" id="ARBA00022598"/>
    </source>
</evidence>
<dbReference type="Pfam" id="PF07973">
    <property type="entry name" value="tRNA_SAD"/>
    <property type="match status" value="1"/>
</dbReference>
<feature type="binding site" evidence="14">
    <location>
        <position position="355"/>
    </location>
    <ligand>
        <name>Zn(2+)</name>
        <dbReference type="ChEBI" id="CHEBI:29105"/>
        <note>catalytic</note>
    </ligand>
</feature>
<dbReference type="SUPFAM" id="SSF52954">
    <property type="entry name" value="Class II aaRS ABD-related"/>
    <property type="match status" value="1"/>
</dbReference>
<evidence type="ECO:0000256" key="12">
    <source>
        <dbReference type="ARBA" id="ARBA00023146"/>
    </source>
</evidence>
<dbReference type="Gene3D" id="3.30.980.10">
    <property type="entry name" value="Threonyl-trna Synthetase, Chain A, domain 2"/>
    <property type="match status" value="1"/>
</dbReference>
<dbReference type="InterPro" id="IPR047246">
    <property type="entry name" value="ThrRS_anticodon"/>
</dbReference>
<dbReference type="GO" id="GO:0005524">
    <property type="term" value="F:ATP binding"/>
    <property type="evidence" value="ECO:0007669"/>
    <property type="project" value="UniProtKB-UniRule"/>
</dbReference>
<dbReference type="Pfam" id="PF00587">
    <property type="entry name" value="tRNA-synt_2b"/>
    <property type="match status" value="1"/>
</dbReference>
<dbReference type="InterPro" id="IPR045864">
    <property type="entry name" value="aa-tRNA-synth_II/BPL/LPL"/>
</dbReference>
<keyword evidence="5 14" id="KW-0436">Ligase</keyword>
<dbReference type="Gene3D" id="3.30.930.10">
    <property type="entry name" value="Bira Bifunctional Protein, Domain 2"/>
    <property type="match status" value="1"/>
</dbReference>
<dbReference type="Gene3D" id="3.40.50.800">
    <property type="entry name" value="Anticodon-binding domain"/>
    <property type="match status" value="1"/>
</dbReference>
<name>A0A3D8IPK9_9HELI</name>
<dbReference type="InterPro" id="IPR002314">
    <property type="entry name" value="aa-tRNA-synt_IIb"/>
</dbReference>
<evidence type="ECO:0000259" key="15">
    <source>
        <dbReference type="PROSITE" id="PS50862"/>
    </source>
</evidence>
<dbReference type="OrthoDB" id="9802304at2"/>
<dbReference type="PROSITE" id="PS50862">
    <property type="entry name" value="AA_TRNA_LIGASE_II"/>
    <property type="match status" value="1"/>
</dbReference>
<comment type="subcellular location">
    <subcellularLocation>
        <location evidence="1 14">Cytoplasm</location>
    </subcellularLocation>
</comment>
<dbReference type="InterPro" id="IPR012947">
    <property type="entry name" value="tRNA_SAD"/>
</dbReference>
<proteinExistence type="inferred from homology"/>
<dbReference type="PANTHER" id="PTHR11451">
    <property type="entry name" value="THREONINE-TRNA LIGASE"/>
    <property type="match status" value="1"/>
</dbReference>
<keyword evidence="3 14" id="KW-0963">Cytoplasm</keyword>
<keyword evidence="10 14" id="KW-0694">RNA-binding</keyword>
<dbReference type="GO" id="GO:0006435">
    <property type="term" value="P:threonyl-tRNA aminoacylation"/>
    <property type="evidence" value="ECO:0007669"/>
    <property type="project" value="UniProtKB-UniRule"/>
</dbReference>
<evidence type="ECO:0000256" key="10">
    <source>
        <dbReference type="ARBA" id="ARBA00022884"/>
    </source>
</evidence>
<evidence type="ECO:0000256" key="7">
    <source>
        <dbReference type="ARBA" id="ARBA00022741"/>
    </source>
</evidence>
<evidence type="ECO:0000256" key="14">
    <source>
        <dbReference type="HAMAP-Rule" id="MF_00184"/>
    </source>
</evidence>
<keyword evidence="12 14" id="KW-0030">Aminoacyl-tRNA synthetase</keyword>
<evidence type="ECO:0000256" key="8">
    <source>
        <dbReference type="ARBA" id="ARBA00022833"/>
    </source>
</evidence>
<dbReference type="InterPro" id="IPR033728">
    <property type="entry name" value="ThrRS_core"/>
</dbReference>
<dbReference type="FunFam" id="3.30.930.10:FF:000019">
    <property type="entry name" value="Threonine--tRNA ligase"/>
    <property type="match status" value="1"/>
</dbReference>
<dbReference type="EMBL" id="NXLQ01000004">
    <property type="protein sequence ID" value="RDU66564.1"/>
    <property type="molecule type" value="Genomic_DNA"/>
</dbReference>
<dbReference type="CDD" id="cd00860">
    <property type="entry name" value="ThrRS_anticodon"/>
    <property type="match status" value="1"/>
</dbReference>